<dbReference type="GO" id="GO:0099072">
    <property type="term" value="P:regulation of postsynaptic membrane neurotransmitter receptor levels"/>
    <property type="evidence" value="ECO:0007669"/>
    <property type="project" value="Ensembl"/>
</dbReference>
<dbReference type="InterPro" id="IPR000219">
    <property type="entry name" value="DH_dom"/>
</dbReference>
<evidence type="ECO:0000256" key="3">
    <source>
        <dbReference type="PROSITE-ProRule" id="PRU00235"/>
    </source>
</evidence>
<dbReference type="GO" id="GO:0006979">
    <property type="term" value="P:response to oxidative stress"/>
    <property type="evidence" value="ECO:0007669"/>
    <property type="project" value="Ensembl"/>
</dbReference>
<dbReference type="Pfam" id="PF25383">
    <property type="entry name" value="PH_alsin"/>
    <property type="match status" value="1"/>
</dbReference>
<dbReference type="GO" id="GO:0031267">
    <property type="term" value="F:small GTPase binding"/>
    <property type="evidence" value="ECO:0007669"/>
    <property type="project" value="Ensembl"/>
</dbReference>
<dbReference type="Gene3D" id="2.20.110.10">
    <property type="entry name" value="Histone H3 K4-specific methyltransferase SET7/9 N-terminal domain"/>
    <property type="match status" value="3"/>
</dbReference>
<evidence type="ECO:0000313" key="8">
    <source>
        <dbReference type="Proteomes" id="UP000694381"/>
    </source>
</evidence>
<dbReference type="Pfam" id="PF00415">
    <property type="entry name" value="RCC1"/>
    <property type="match status" value="4"/>
</dbReference>
<dbReference type="Pfam" id="PF25582">
    <property type="entry name" value="DH_Alsin"/>
    <property type="match status" value="1"/>
</dbReference>
<feature type="repeat" description="RCC1" evidence="3">
    <location>
        <begin position="573"/>
        <end position="623"/>
    </location>
</feature>
<dbReference type="GO" id="GO:0005769">
    <property type="term" value="C:early endosome"/>
    <property type="evidence" value="ECO:0007669"/>
    <property type="project" value="Ensembl"/>
</dbReference>
<dbReference type="Gene3D" id="1.20.1050.80">
    <property type="entry name" value="VPS9 domain"/>
    <property type="match status" value="1"/>
</dbReference>
<keyword evidence="2" id="KW-0677">Repeat</keyword>
<dbReference type="InterPro" id="IPR011993">
    <property type="entry name" value="PH-like_dom_sf"/>
</dbReference>
<feature type="region of interest" description="Disordered" evidence="4">
    <location>
        <begin position="427"/>
        <end position="477"/>
    </location>
</feature>
<dbReference type="CDD" id="cd13269">
    <property type="entry name" value="PH_alsin"/>
    <property type="match status" value="1"/>
</dbReference>
<dbReference type="GeneTree" id="ENSGT00940000155861"/>
<dbReference type="Gene3D" id="1.20.900.10">
    <property type="entry name" value="Dbl homology (DH) domain"/>
    <property type="match status" value="1"/>
</dbReference>
<dbReference type="GO" id="GO:0005829">
    <property type="term" value="C:cytosol"/>
    <property type="evidence" value="ECO:0007669"/>
    <property type="project" value="Ensembl"/>
</dbReference>
<dbReference type="Gene3D" id="2.130.10.30">
    <property type="entry name" value="Regulator of chromosome condensation 1/beta-lactamase-inhibitor protein II"/>
    <property type="match status" value="2"/>
</dbReference>
<dbReference type="InterPro" id="IPR009091">
    <property type="entry name" value="RCC1/BLIP-II"/>
</dbReference>
<dbReference type="InterPro" id="IPR037191">
    <property type="entry name" value="VPS9_dom_sf"/>
</dbReference>
<accession>A0A8C6R7M1</accession>
<dbReference type="SUPFAM" id="SSF48065">
    <property type="entry name" value="DBL homology domain (DH-domain)"/>
    <property type="match status" value="1"/>
</dbReference>
<dbReference type="GO" id="GO:0001881">
    <property type="term" value="P:receptor recycling"/>
    <property type="evidence" value="ECO:0007669"/>
    <property type="project" value="Ensembl"/>
</dbReference>
<feature type="repeat" description="RCC1" evidence="3">
    <location>
        <begin position="170"/>
        <end position="220"/>
    </location>
</feature>
<dbReference type="PANTHER" id="PTHR46089">
    <property type="entry name" value="ALSIN HOMOLOG"/>
    <property type="match status" value="1"/>
</dbReference>
<dbReference type="Pfam" id="PF02493">
    <property type="entry name" value="MORN"/>
    <property type="match status" value="8"/>
</dbReference>
<dbReference type="GO" id="GO:0007528">
    <property type="term" value="P:neuromuscular junction development"/>
    <property type="evidence" value="ECO:0007669"/>
    <property type="project" value="Ensembl"/>
</dbReference>
<dbReference type="FunFam" id="1.20.900.10:FF:000026">
    <property type="entry name" value="Alsin isoform X1"/>
    <property type="match status" value="1"/>
</dbReference>
<gene>
    <name evidence="7" type="primary">Als2</name>
</gene>
<evidence type="ECO:0000313" key="7">
    <source>
        <dbReference type="Ensembl" id="ENSNGAP00000013055.1"/>
    </source>
</evidence>
<dbReference type="FunFam" id="2.130.10.30:FF:000015">
    <property type="entry name" value="alsin isoform X1"/>
    <property type="match status" value="1"/>
</dbReference>
<dbReference type="GO" id="GO:0001726">
    <property type="term" value="C:ruffle"/>
    <property type="evidence" value="ECO:0007669"/>
    <property type="project" value="Ensembl"/>
</dbReference>
<feature type="domain" description="DH" evidence="5">
    <location>
        <begin position="685"/>
        <end position="880"/>
    </location>
</feature>
<dbReference type="GO" id="GO:0016197">
    <property type="term" value="P:endosomal transport"/>
    <property type="evidence" value="ECO:0007669"/>
    <property type="project" value="Ensembl"/>
</dbReference>
<dbReference type="InterPro" id="IPR057248">
    <property type="entry name" value="Alsin-like_PH"/>
</dbReference>
<dbReference type="GO" id="GO:0043197">
    <property type="term" value="C:dendritic spine"/>
    <property type="evidence" value="ECO:0007669"/>
    <property type="project" value="Ensembl"/>
</dbReference>
<dbReference type="FunFam" id="2.130.10.30:FF:000019">
    <property type="entry name" value="alsin isoform X1"/>
    <property type="match status" value="1"/>
</dbReference>
<evidence type="ECO:0000256" key="2">
    <source>
        <dbReference type="ARBA" id="ARBA00022737"/>
    </source>
</evidence>
<dbReference type="Pfam" id="PF26202">
    <property type="entry name" value="HA_Alsin"/>
    <property type="match status" value="1"/>
</dbReference>
<dbReference type="GO" id="GO:0005096">
    <property type="term" value="F:GTPase activator activity"/>
    <property type="evidence" value="ECO:0007669"/>
    <property type="project" value="Ensembl"/>
</dbReference>
<dbReference type="Proteomes" id="UP000694381">
    <property type="component" value="Unassembled WGS sequence"/>
</dbReference>
<dbReference type="GO" id="GO:0051036">
    <property type="term" value="P:regulation of endosome size"/>
    <property type="evidence" value="ECO:0007669"/>
    <property type="project" value="Ensembl"/>
</dbReference>
<feature type="repeat" description="RCC1" evidence="3">
    <location>
        <begin position="111"/>
        <end position="169"/>
    </location>
</feature>
<dbReference type="GO" id="GO:0098978">
    <property type="term" value="C:glutamatergic synapse"/>
    <property type="evidence" value="ECO:0007669"/>
    <property type="project" value="Ensembl"/>
</dbReference>
<dbReference type="InterPro" id="IPR003123">
    <property type="entry name" value="VPS9"/>
</dbReference>
<dbReference type="GO" id="GO:0008104">
    <property type="term" value="P:intracellular protein localization"/>
    <property type="evidence" value="ECO:0007669"/>
    <property type="project" value="Ensembl"/>
</dbReference>
<dbReference type="PANTHER" id="PTHR46089:SF3">
    <property type="entry name" value="ALSIN"/>
    <property type="match status" value="1"/>
</dbReference>
<dbReference type="GO" id="GO:0001662">
    <property type="term" value="P:behavioral fear response"/>
    <property type="evidence" value="ECO:0007669"/>
    <property type="project" value="Ensembl"/>
</dbReference>
<dbReference type="InterPro" id="IPR059093">
    <property type="entry name" value="HA_Alsin"/>
</dbReference>
<organism evidence="7 8">
    <name type="scientific">Nannospalax galili</name>
    <name type="common">Northern Israeli blind subterranean mole rat</name>
    <name type="synonym">Spalax galili</name>
    <dbReference type="NCBI Taxonomy" id="1026970"/>
    <lineage>
        <taxon>Eukaryota</taxon>
        <taxon>Metazoa</taxon>
        <taxon>Chordata</taxon>
        <taxon>Craniata</taxon>
        <taxon>Vertebrata</taxon>
        <taxon>Euteleostomi</taxon>
        <taxon>Mammalia</taxon>
        <taxon>Eutheria</taxon>
        <taxon>Euarchontoglires</taxon>
        <taxon>Glires</taxon>
        <taxon>Rodentia</taxon>
        <taxon>Myomorpha</taxon>
        <taxon>Muroidea</taxon>
        <taxon>Spalacidae</taxon>
        <taxon>Spalacinae</taxon>
        <taxon>Nannospalax</taxon>
    </lineage>
</organism>
<keyword evidence="8" id="KW-1185">Reference proteome</keyword>
<dbReference type="PROSITE" id="PS00626">
    <property type="entry name" value="RCC1_2"/>
    <property type="match status" value="2"/>
</dbReference>
<dbReference type="PROSITE" id="PS50010">
    <property type="entry name" value="DH_2"/>
    <property type="match status" value="1"/>
</dbReference>
<evidence type="ECO:0000256" key="1">
    <source>
        <dbReference type="ARBA" id="ARBA00022658"/>
    </source>
</evidence>
<dbReference type="GO" id="GO:0032991">
    <property type="term" value="C:protein-containing complex"/>
    <property type="evidence" value="ECO:0007669"/>
    <property type="project" value="Ensembl"/>
</dbReference>
<dbReference type="GO" id="GO:0035249">
    <property type="term" value="P:synaptic transmission, glutamatergic"/>
    <property type="evidence" value="ECO:0007669"/>
    <property type="project" value="Ensembl"/>
</dbReference>
<dbReference type="GO" id="GO:0016050">
    <property type="term" value="P:vesicle organization"/>
    <property type="evidence" value="ECO:0007669"/>
    <property type="project" value="Ensembl"/>
</dbReference>
<dbReference type="GO" id="GO:0007626">
    <property type="term" value="P:locomotory behavior"/>
    <property type="evidence" value="ECO:0007669"/>
    <property type="project" value="Ensembl"/>
</dbReference>
<dbReference type="SMART" id="SM00698">
    <property type="entry name" value="MORN"/>
    <property type="match status" value="8"/>
</dbReference>
<proteinExistence type="predicted"/>
<dbReference type="InterPro" id="IPR003409">
    <property type="entry name" value="MORN"/>
</dbReference>
<dbReference type="Gene3D" id="2.30.29.30">
    <property type="entry name" value="Pleckstrin-homology domain (PH domain)/Phosphotyrosine-binding domain (PTB)"/>
    <property type="match status" value="1"/>
</dbReference>
<dbReference type="Pfam" id="PF02204">
    <property type="entry name" value="VPS9"/>
    <property type="match status" value="1"/>
</dbReference>
<dbReference type="GO" id="GO:0005813">
    <property type="term" value="C:centrosome"/>
    <property type="evidence" value="ECO:0007669"/>
    <property type="project" value="Ensembl"/>
</dbReference>
<feature type="compositionally biased region" description="Basic and acidic residues" evidence="4">
    <location>
        <begin position="440"/>
        <end position="450"/>
    </location>
</feature>
<feature type="compositionally biased region" description="Polar residues" evidence="4">
    <location>
        <begin position="451"/>
        <end position="462"/>
    </location>
</feature>
<protein>
    <submittedName>
        <fullName evidence="7">Alsin Rho guanine nucleotide exchange factor</fullName>
    </submittedName>
</protein>
<dbReference type="GO" id="GO:0007041">
    <property type="term" value="P:lysosomal transport"/>
    <property type="evidence" value="ECO:0007669"/>
    <property type="project" value="Ensembl"/>
</dbReference>
<dbReference type="SUPFAM" id="SSF50985">
    <property type="entry name" value="RCC1/BLIP-II"/>
    <property type="match status" value="2"/>
</dbReference>
<reference evidence="7" key="2">
    <citation type="submission" date="2025-09" db="UniProtKB">
        <authorList>
            <consortium name="Ensembl"/>
        </authorList>
    </citation>
    <scope>IDENTIFICATION</scope>
</reference>
<reference evidence="7" key="1">
    <citation type="submission" date="2025-08" db="UniProtKB">
        <authorList>
            <consortium name="Ensembl"/>
        </authorList>
    </citation>
    <scope>IDENTIFICATION</scope>
</reference>
<dbReference type="GO" id="GO:0048812">
    <property type="term" value="P:neuron projection morphogenesis"/>
    <property type="evidence" value="ECO:0007669"/>
    <property type="project" value="Ensembl"/>
</dbReference>
<dbReference type="GO" id="GO:0005634">
    <property type="term" value="C:nucleus"/>
    <property type="evidence" value="ECO:0007669"/>
    <property type="project" value="Ensembl"/>
</dbReference>
<sequence length="1641" mass="181104">VSLKKKSNSTEAEGSKERGLVHVWQAGSFSLTPERLLGWGGKTVLQAALGVKHGVLLTEDGEVYSFGTLPWRNEPAEICPSSPILESALVGHHVVTVATGSFHSGAVTESGVVYMWGQNSAGQCAIANQQCVPEPSPVSISDSETSPLLAVRILQLACGEEHTLALSISREIWAWGTGCQLGLITTSFPVTKPQKVEHLAGRVVLQIACGAFHSMALVQCLPPQDLKPVPERCNQCSQLLITMTDKEDHVIISDSHCCPLGVTLSESQAENHASTAISPSIETLDGQGEVFESPLVEAELSMESVQTTSGDAISSWQSIVGTDGISSARTAPSYPDTQAVNVYLQKLSEHSVRDDLEHGEKPPQAQPLVEEAVPNLHSPPTTSTSALNSLVVSCASAVGVRVAATYEAGALSLKKVMNFYSTAPCETGAQPGSSSIGPEGLKDSREEQVKQESMQGKKSSSLVDIREEESEGGSRRLSLPGLLSQVSPRLLRKAARVKTRTVVLTPTYSGEADALLPSLRTEVWTWGKGKEGQLGHGDVLPRLQPLCVKCLDGKEVIQLEAGGYHSLALTAKSQVYSWGSNTFGQLGHSDFPTTVPRLSKVCSANGVWSVAAGQDYSLFLVDTKDFQPGLYYSGRQDPAEGGTLPENSSGTKTPVLLSCNKLGYISRVTAGKDSYLALVDKNIMGYIASLHELATTERRFYSKLSEIKSQILRPLLSLESLGTVTTVQLLQEVASRFSKLCYLIGQHGASLSNFLQGVKEARSLVILKHASLFLDSYTEYCTSVTNFLVMGGFQLLAKPAIDFLNKHQELLQDLSEVNDENTQLMEILNTLFFLPIRRLHNYAKVLLKLATCFEVTSPEYQKLQDSSSCYESLALHLGRKRKEAEYTLGFWKTFPGKMTDSLRKPERRLLCESSNRALSLQHAGRFSVNWFILFNDALVHAQFSTHHVFPLATLWAEPLSEEAGGVNGLKITTPEEQFTLISSTPQEKTKWLRAVSQAVDQALKGTSDFPPYGGGGSAQRQEPPISRSAKYTFYKDPHLKGATYDGRWLSGKPHGRGVLKWPDGKVYTGMFRNGLEDGYGEYRIPNKVLNKEDHYVGHWKEGRMCGQGVYSYASGEVFEGCFQDNMRHGHGLLRSGKLTSSSPSMFIGQWVMDKKAGYGVFDDITRGEKYMGMWQDDVCQGNGVVVTQFGLYYEGNFHLNKMSGNGVLLSEDDTIYEGEFSDDWTLSGKGTLTMPNGDYIEGYFNGEWGSGIKITGTYFKPSLYESDKDRPKAFRKLGNLAVAADEKWKSVFDGCWHQLGCENPGQGEVWKAWDNIAVALTTNRRQHRDSPEILSRSQTQTLESLEYIPQHVGAFSVEKYDDIKKYLIRACDTPLHPLGRLVETLVAVYRMTYVGVGANRRLLQEAVKEIKSYLKRIFQLVRFLFPELPEEGSTIPLSTPLPTERRSFCTGKSDSRSESPEPGYVVTSSGLLLPVLLPRLYPPLFMLYALDNDREEDIYWECVLRLNKQPDIALLGFLGVQRKFWPATLSVFGESKKVLPTTKDACFASAVEYKLKVIQQTFEEISQSVLASLQEDFLWSMDDLFPVFLYVVLRARIRNLGSEVHLIEDLMDPYLQHGEQGIMFTTLKVRSPCSPSLELTE</sequence>
<dbReference type="PROSITE" id="PS51205">
    <property type="entry name" value="VPS9"/>
    <property type="match status" value="1"/>
</dbReference>
<dbReference type="InterPro" id="IPR000408">
    <property type="entry name" value="Reg_chr_condens"/>
</dbReference>
<dbReference type="PRINTS" id="PR00633">
    <property type="entry name" value="RCCNDNSATION"/>
</dbReference>
<dbReference type="SUPFAM" id="SSF82185">
    <property type="entry name" value="Histone H3 K4-specific methyltransferase SET7/9 N-terminal domain"/>
    <property type="match status" value="2"/>
</dbReference>
<feature type="domain" description="VPS9" evidence="6">
    <location>
        <begin position="1508"/>
        <end position="1641"/>
    </location>
</feature>
<dbReference type="GO" id="GO:0042803">
    <property type="term" value="F:protein homodimerization activity"/>
    <property type="evidence" value="ECO:0007669"/>
    <property type="project" value="Ensembl"/>
</dbReference>
<dbReference type="GO" id="GO:0005085">
    <property type="term" value="F:guanyl-nucleotide exchange factor activity"/>
    <property type="evidence" value="ECO:0007669"/>
    <property type="project" value="UniProtKB-KW"/>
</dbReference>
<dbReference type="GO" id="GO:0051260">
    <property type="term" value="P:protein homooligomerization"/>
    <property type="evidence" value="ECO:0007669"/>
    <property type="project" value="Ensembl"/>
</dbReference>
<dbReference type="GO" id="GO:0014069">
    <property type="term" value="C:postsynaptic density"/>
    <property type="evidence" value="ECO:0007669"/>
    <property type="project" value="Ensembl"/>
</dbReference>
<dbReference type="InterPro" id="IPR051984">
    <property type="entry name" value="Alsin"/>
</dbReference>
<dbReference type="GO" id="GO:0043539">
    <property type="term" value="F:protein serine/threonine kinase activator activity"/>
    <property type="evidence" value="ECO:0007669"/>
    <property type="project" value="Ensembl"/>
</dbReference>
<dbReference type="GO" id="GO:0030027">
    <property type="term" value="C:lamellipodium"/>
    <property type="evidence" value="ECO:0007669"/>
    <property type="project" value="Ensembl"/>
</dbReference>
<keyword evidence="1" id="KW-0344">Guanine-nucleotide releasing factor</keyword>
<evidence type="ECO:0000256" key="4">
    <source>
        <dbReference type="SAM" id="MobiDB-lite"/>
    </source>
</evidence>
<evidence type="ECO:0000259" key="5">
    <source>
        <dbReference type="PROSITE" id="PS50010"/>
    </source>
</evidence>
<dbReference type="PROSITE" id="PS50012">
    <property type="entry name" value="RCC1_3"/>
    <property type="match status" value="4"/>
</dbReference>
<dbReference type="Ensembl" id="ENSNGAT00000018630.1">
    <property type="protein sequence ID" value="ENSNGAP00000013055.1"/>
    <property type="gene ID" value="ENSNGAG00000014693.1"/>
</dbReference>
<evidence type="ECO:0000259" key="6">
    <source>
        <dbReference type="PROSITE" id="PS51205"/>
    </source>
</evidence>
<dbReference type="SUPFAM" id="SSF50729">
    <property type="entry name" value="PH domain-like"/>
    <property type="match status" value="1"/>
</dbReference>
<dbReference type="OMA" id="CYLTGQH"/>
<name>A0A8C6R7M1_NANGA</name>
<feature type="repeat" description="RCC1" evidence="3">
    <location>
        <begin position="521"/>
        <end position="572"/>
    </location>
</feature>
<dbReference type="SUPFAM" id="SSF109993">
    <property type="entry name" value="VPS9 domain"/>
    <property type="match status" value="1"/>
</dbReference>
<dbReference type="InterPro" id="IPR035899">
    <property type="entry name" value="DBL_dom_sf"/>
</dbReference>